<evidence type="ECO:0000313" key="3">
    <source>
        <dbReference type="Proteomes" id="UP001205560"/>
    </source>
</evidence>
<dbReference type="GO" id="GO:0016787">
    <property type="term" value="F:hydrolase activity"/>
    <property type="evidence" value="ECO:0007669"/>
    <property type="project" value="UniProtKB-KW"/>
</dbReference>
<evidence type="ECO:0000259" key="1">
    <source>
        <dbReference type="Pfam" id="PF12697"/>
    </source>
</evidence>
<dbReference type="SUPFAM" id="SSF53474">
    <property type="entry name" value="alpha/beta-Hydrolases"/>
    <property type="match status" value="1"/>
</dbReference>
<sequence>MRIQTLLLSLCVLILLGAAATWLAGSSLIAVRRQHVGPAPWPQAQAVSLAAGPQMRVEGWYLAGSGRGAVLLLHGIRSDRRAMIGRARFLHAQGYGVLLADLPGQGESLAPAVTFGLREADGVRVALAWLRSQAPGQRIGVIGTSLGAASLVLCRDCPPVDAVVLESMYPTIEEAVEDRLRMRLGVLGKPLAKLLLWQLPLRLAIQPAQLHPIARLPEVKAPLLIAAGSADRHTTLAETQRLFAAAPEPKSLWIVDGAEHVDLHAYAPAEYERRIGTFLARHLR</sequence>
<protein>
    <submittedName>
        <fullName evidence="2">Alpha/beta fold hydrolase</fullName>
    </submittedName>
</protein>
<dbReference type="PANTHER" id="PTHR43358">
    <property type="entry name" value="ALPHA/BETA-HYDROLASE"/>
    <property type="match status" value="1"/>
</dbReference>
<feature type="domain" description="AB hydrolase-1" evidence="1">
    <location>
        <begin position="70"/>
        <end position="271"/>
    </location>
</feature>
<accession>A0ABT2A7S2</accession>
<organism evidence="2 3">
    <name type="scientific">Massilia norwichensis</name>
    <dbReference type="NCBI Taxonomy" id="1442366"/>
    <lineage>
        <taxon>Bacteria</taxon>
        <taxon>Pseudomonadati</taxon>
        <taxon>Pseudomonadota</taxon>
        <taxon>Betaproteobacteria</taxon>
        <taxon>Burkholderiales</taxon>
        <taxon>Oxalobacteraceae</taxon>
        <taxon>Telluria group</taxon>
        <taxon>Massilia</taxon>
    </lineage>
</organism>
<keyword evidence="3" id="KW-1185">Reference proteome</keyword>
<dbReference type="PANTHER" id="PTHR43358:SF4">
    <property type="entry name" value="ALPHA_BETA HYDROLASE FOLD-1 DOMAIN-CONTAINING PROTEIN"/>
    <property type="match status" value="1"/>
</dbReference>
<dbReference type="Gene3D" id="3.40.50.1820">
    <property type="entry name" value="alpha/beta hydrolase"/>
    <property type="match status" value="1"/>
</dbReference>
<dbReference type="Pfam" id="PF12697">
    <property type="entry name" value="Abhydrolase_6"/>
    <property type="match status" value="1"/>
</dbReference>
<dbReference type="Proteomes" id="UP001205560">
    <property type="component" value="Unassembled WGS sequence"/>
</dbReference>
<dbReference type="RefSeq" id="WP_258846025.1">
    <property type="nucleotide sequence ID" value="NZ_JANUGX010000015.1"/>
</dbReference>
<evidence type="ECO:0000313" key="2">
    <source>
        <dbReference type="EMBL" id="MCS0590249.1"/>
    </source>
</evidence>
<keyword evidence="2" id="KW-0378">Hydrolase</keyword>
<comment type="caution">
    <text evidence="2">The sequence shown here is derived from an EMBL/GenBank/DDBJ whole genome shotgun (WGS) entry which is preliminary data.</text>
</comment>
<dbReference type="InterPro" id="IPR000073">
    <property type="entry name" value="AB_hydrolase_1"/>
</dbReference>
<proteinExistence type="predicted"/>
<dbReference type="InterPro" id="IPR052920">
    <property type="entry name" value="DNA-binding_regulatory"/>
</dbReference>
<dbReference type="InterPro" id="IPR029058">
    <property type="entry name" value="AB_hydrolase_fold"/>
</dbReference>
<name>A0ABT2A7S2_9BURK</name>
<reference evidence="2 3" key="1">
    <citation type="submission" date="2022-08" db="EMBL/GenBank/DDBJ databases">
        <title>Reclassification of Massilia species as members of the genera Telluria, Duganella, Pseudoduganella, Mokoshia gen. nov. and Zemynaea gen. nov. using orthogonal and non-orthogonal genome-based approaches.</title>
        <authorList>
            <person name="Bowman J.P."/>
        </authorList>
    </citation>
    <scope>NUCLEOTIDE SEQUENCE [LARGE SCALE GENOMIC DNA]</scope>
    <source>
        <strain evidence="2 3">LMG 28164</strain>
    </source>
</reference>
<dbReference type="EMBL" id="JANUGX010000015">
    <property type="protein sequence ID" value="MCS0590249.1"/>
    <property type="molecule type" value="Genomic_DNA"/>
</dbReference>
<gene>
    <name evidence="2" type="ORF">NX782_13700</name>
</gene>